<gene>
    <name evidence="2" type="ORF">HMPREF1555_01703</name>
</gene>
<protein>
    <submittedName>
        <fullName evidence="2">Uncharacterized protein</fullName>
    </submittedName>
</protein>
<comment type="caution">
    <text evidence="2">The sequence shown here is derived from an EMBL/GenBank/DDBJ whole genome shotgun (WGS) entry which is preliminary data.</text>
</comment>
<accession>A0A0E2M3Y2</accession>
<name>A0A0E2M3Y2_PORGN</name>
<evidence type="ECO:0000313" key="2">
    <source>
        <dbReference type="EMBL" id="ERJ64808.1"/>
    </source>
</evidence>
<reference evidence="2 3" key="1">
    <citation type="submission" date="2013-06" db="EMBL/GenBank/DDBJ databases">
        <authorList>
            <person name="Weinstock G."/>
            <person name="Sodergren E."/>
            <person name="Lobos E.A."/>
            <person name="Fulton L."/>
            <person name="Fulton R."/>
            <person name="Courtney L."/>
            <person name="Fronick C."/>
            <person name="O'Laughlin M."/>
            <person name="Godfrey J."/>
            <person name="Wilson R.M."/>
            <person name="Miner T."/>
            <person name="Farmer C."/>
            <person name="Delehaunty K."/>
            <person name="Cordes M."/>
            <person name="Minx P."/>
            <person name="Tomlinson C."/>
            <person name="Chen J."/>
            <person name="Wollam A."/>
            <person name="Pepin K.H."/>
            <person name="Bhonagiri V."/>
            <person name="Zhang X."/>
            <person name="Warren W."/>
            <person name="Mitreva M."/>
            <person name="Mardis E.R."/>
            <person name="Wilson R.K."/>
        </authorList>
    </citation>
    <scope>NUCLEOTIDE SEQUENCE [LARGE SCALE GENOMIC DNA]</scope>
    <source>
        <strain evidence="2 3">F0570</strain>
    </source>
</reference>
<dbReference type="EMBL" id="AWUW01000124">
    <property type="protein sequence ID" value="ERJ64808.1"/>
    <property type="molecule type" value="Genomic_DNA"/>
</dbReference>
<feature type="compositionally biased region" description="Basic and acidic residues" evidence="1">
    <location>
        <begin position="1"/>
        <end position="19"/>
    </location>
</feature>
<organism evidence="2 3">
    <name type="scientific">Porphyromonas gingivalis F0570</name>
    <dbReference type="NCBI Taxonomy" id="1227271"/>
    <lineage>
        <taxon>Bacteria</taxon>
        <taxon>Pseudomonadati</taxon>
        <taxon>Bacteroidota</taxon>
        <taxon>Bacteroidia</taxon>
        <taxon>Bacteroidales</taxon>
        <taxon>Porphyromonadaceae</taxon>
        <taxon>Porphyromonas</taxon>
    </lineage>
</organism>
<sequence length="107" mass="12409">MDGKDSKNVSRRFSSEKKSLTKNAPKKQKLRFRFSAKHARLFFCFGASFFSFSRQNEKLPEPCFFRLSSLYFLEPEASLDITLQRQKGETKKTSNPTSTKKISFGRP</sequence>
<dbReference type="Proteomes" id="UP000016630">
    <property type="component" value="Unassembled WGS sequence"/>
</dbReference>
<feature type="region of interest" description="Disordered" evidence="1">
    <location>
        <begin position="84"/>
        <end position="107"/>
    </location>
</feature>
<dbReference type="AlphaFoldDB" id="A0A0E2M3Y2"/>
<evidence type="ECO:0000256" key="1">
    <source>
        <dbReference type="SAM" id="MobiDB-lite"/>
    </source>
</evidence>
<proteinExistence type="predicted"/>
<dbReference type="HOGENOM" id="CLU_2207640_0_0_10"/>
<feature type="region of interest" description="Disordered" evidence="1">
    <location>
        <begin position="1"/>
        <end position="26"/>
    </location>
</feature>
<evidence type="ECO:0000313" key="3">
    <source>
        <dbReference type="Proteomes" id="UP000016630"/>
    </source>
</evidence>
<feature type="compositionally biased region" description="Low complexity" evidence="1">
    <location>
        <begin position="93"/>
        <end position="107"/>
    </location>
</feature>